<sequence length="327" mass="35465">MQRRIFCATATLVASLGFAGTGMAQTKWDFATAYAASNFHSKNNEQFVKDVDAATQGKLKITPHFGASLFKMPEIKRAVQTGNAQMGEFFMVSFQNESQIFGVDGLPFLVNNYDDAFKLYQAQKPALQKLLDKQGQVLLYAVAWPPQGIYTKKPINSAADLKGMKWRVYSPTTARIGELVGAQPVTIQEAELSQALATGVVEGLITSSATGADNKLFENLKYYYNVQAWIPKNAVVVSKKAFGALSKPEQDAVLKAAAVAEARGWMESREVDARSIATLKAGGMQVLEASPQLKADLVKVGDAVVKEWLDKAGPEGKAVLDAFKTAK</sequence>
<dbReference type="PATRIC" id="fig|1457173.3.peg.2998"/>
<evidence type="ECO:0000256" key="2">
    <source>
        <dbReference type="SAM" id="SignalP"/>
    </source>
</evidence>
<dbReference type="AlphaFoldDB" id="A0A014MBI6"/>
<dbReference type="STRING" id="225991.MA05_08490"/>
<evidence type="ECO:0000313" key="4">
    <source>
        <dbReference type="Proteomes" id="UP000020766"/>
    </source>
</evidence>
<dbReference type="GO" id="GO:0055085">
    <property type="term" value="P:transmembrane transport"/>
    <property type="evidence" value="ECO:0007669"/>
    <property type="project" value="InterPro"/>
</dbReference>
<dbReference type="EMBL" id="JBOK01000020">
    <property type="protein sequence ID" value="EXU79111.1"/>
    <property type="molecule type" value="Genomic_DNA"/>
</dbReference>
<protein>
    <submittedName>
        <fullName evidence="3">C4-dicarboxylate ABC transporter substrate-binding protein</fullName>
    </submittedName>
</protein>
<gene>
    <name evidence="3" type="ORF">AX13_07880</name>
</gene>
<dbReference type="Gene3D" id="3.40.190.170">
    <property type="entry name" value="Bacterial extracellular solute-binding protein, family 7"/>
    <property type="match status" value="1"/>
</dbReference>
<dbReference type="RefSeq" id="WP_043386187.1">
    <property type="nucleotide sequence ID" value="NZ_JBOK01000020.1"/>
</dbReference>
<dbReference type="Pfam" id="PF03480">
    <property type="entry name" value="DctP"/>
    <property type="match status" value="1"/>
</dbReference>
<proteinExistence type="predicted"/>
<comment type="caution">
    <text evidence="3">The sequence shown here is derived from an EMBL/GenBank/DDBJ whole genome shotgun (WGS) entry which is preliminary data.</text>
</comment>
<evidence type="ECO:0000256" key="1">
    <source>
        <dbReference type="ARBA" id="ARBA00022729"/>
    </source>
</evidence>
<evidence type="ECO:0000313" key="3">
    <source>
        <dbReference type="EMBL" id="EXU79111.1"/>
    </source>
</evidence>
<dbReference type="InterPro" id="IPR038404">
    <property type="entry name" value="TRAP_DctP_sf"/>
</dbReference>
<feature type="signal peptide" evidence="2">
    <location>
        <begin position="1"/>
        <end position="24"/>
    </location>
</feature>
<feature type="chain" id="PRO_5001472125" evidence="2">
    <location>
        <begin position="25"/>
        <end position="327"/>
    </location>
</feature>
<dbReference type="Proteomes" id="UP000020766">
    <property type="component" value="Unassembled WGS sequence"/>
</dbReference>
<dbReference type="CDD" id="cd13602">
    <property type="entry name" value="PBP2_TRAP_BpDctp6_7"/>
    <property type="match status" value="1"/>
</dbReference>
<reference evidence="3 4" key="1">
    <citation type="submission" date="2014-01" db="EMBL/GenBank/DDBJ databases">
        <title>Interspecies Systems Biology Uncovers Metabolites Affecting C. elegans Gene Expression and Life History Traits.</title>
        <authorList>
            <person name="Watson E."/>
            <person name="Macneil L.T."/>
            <person name="Ritter A.D."/>
            <person name="Yilmaz L.S."/>
            <person name="Rosebrock A.P."/>
            <person name="Caudy A.A."/>
            <person name="Walhout A.J."/>
        </authorList>
    </citation>
    <scope>NUCLEOTIDE SEQUENCE [LARGE SCALE GENOMIC DNA]</scope>
    <source>
        <strain evidence="3 4">DA1877</strain>
    </source>
</reference>
<name>A0A014MBI6_9BURK</name>
<accession>A0A014MBI6</accession>
<organism evidence="3 4">
    <name type="scientific">Comamonas aquatica DA1877</name>
    <dbReference type="NCBI Taxonomy" id="1457173"/>
    <lineage>
        <taxon>Bacteria</taxon>
        <taxon>Pseudomonadati</taxon>
        <taxon>Pseudomonadota</taxon>
        <taxon>Betaproteobacteria</taxon>
        <taxon>Burkholderiales</taxon>
        <taxon>Comamonadaceae</taxon>
        <taxon>Comamonas</taxon>
    </lineage>
</organism>
<keyword evidence="1 2" id="KW-0732">Signal</keyword>
<dbReference type="InterPro" id="IPR018389">
    <property type="entry name" value="DctP_fam"/>
</dbReference>
<dbReference type="NCBIfam" id="NF037995">
    <property type="entry name" value="TRAP_S1"/>
    <property type="match status" value="1"/>
</dbReference>
<dbReference type="PANTHER" id="PTHR33376">
    <property type="match status" value="1"/>
</dbReference>
<dbReference type="PANTHER" id="PTHR33376:SF4">
    <property type="entry name" value="SIALIC ACID-BINDING PERIPLASMIC PROTEIN SIAP"/>
    <property type="match status" value="1"/>
</dbReference>
<keyword evidence="4" id="KW-1185">Reference proteome</keyword>